<evidence type="ECO:0000313" key="1">
    <source>
        <dbReference type="EMBL" id="EHJ59385.1"/>
    </source>
</evidence>
<keyword evidence="2" id="KW-1185">Reference proteome</keyword>
<gene>
    <name evidence="1" type="ORF">NSU_3717</name>
</gene>
<sequence length="49" mass="4878">MAGLNQGRVKRGGIDCSKLFGAGALLTAQGAQGAGGEAMGFRVIRISGQ</sequence>
<organism evidence="1 2">
    <name type="scientific">Novosphingobium pentaromativorans US6-1</name>
    <dbReference type="NCBI Taxonomy" id="1088721"/>
    <lineage>
        <taxon>Bacteria</taxon>
        <taxon>Pseudomonadati</taxon>
        <taxon>Pseudomonadota</taxon>
        <taxon>Alphaproteobacteria</taxon>
        <taxon>Sphingomonadales</taxon>
        <taxon>Sphingomonadaceae</taxon>
        <taxon>Novosphingobium</taxon>
    </lineage>
</organism>
<comment type="caution">
    <text evidence="1">The sequence shown here is derived from an EMBL/GenBank/DDBJ whole genome shotgun (WGS) entry which is preliminary data.</text>
</comment>
<accession>G6EH96</accession>
<protein>
    <submittedName>
        <fullName evidence="1">Uncharacterized protein</fullName>
    </submittedName>
</protein>
<dbReference type="Proteomes" id="UP000004030">
    <property type="component" value="Unassembled WGS sequence"/>
</dbReference>
<dbReference type="EMBL" id="AGFM01000058">
    <property type="protein sequence ID" value="EHJ59385.1"/>
    <property type="molecule type" value="Genomic_DNA"/>
</dbReference>
<evidence type="ECO:0000313" key="2">
    <source>
        <dbReference type="Proteomes" id="UP000004030"/>
    </source>
</evidence>
<reference evidence="1 2" key="1">
    <citation type="journal article" date="2012" name="J. Bacteriol.">
        <title>Genome sequence of benzo(a)pyrene-degrading bacterium Novosphingobium pentaromativorans US6-1.</title>
        <authorList>
            <person name="Luo Y.R."/>
            <person name="Kang S.G."/>
            <person name="Kim S.J."/>
            <person name="Kim M.R."/>
            <person name="Li N."/>
            <person name="Lee J.H."/>
            <person name="Kwon K.K."/>
        </authorList>
    </citation>
    <scope>NUCLEOTIDE SEQUENCE [LARGE SCALE GENOMIC DNA]</scope>
    <source>
        <strain evidence="1 2">US6-1</strain>
    </source>
</reference>
<dbReference type="AlphaFoldDB" id="G6EH96"/>
<name>G6EH96_9SPHN</name>
<proteinExistence type="predicted"/>